<dbReference type="Gene3D" id="3.40.50.10490">
    <property type="entry name" value="Glucose-6-phosphate isomerase like protein, domain 1"/>
    <property type="match status" value="1"/>
</dbReference>
<dbReference type="EMBL" id="CP013213">
    <property type="protein sequence ID" value="AMC93967.1"/>
    <property type="molecule type" value="Genomic_DNA"/>
</dbReference>
<dbReference type="AlphaFoldDB" id="A0A0X8H0T9"/>
<dbReference type="InterPro" id="IPR009057">
    <property type="entry name" value="Homeodomain-like_sf"/>
</dbReference>
<dbReference type="Pfam" id="PF01418">
    <property type="entry name" value="HTH_6"/>
    <property type="match status" value="1"/>
</dbReference>
<protein>
    <recommendedName>
        <fullName evidence="5">HTH rpiR-type domain-containing protein</fullName>
    </recommendedName>
</protein>
<dbReference type="PANTHER" id="PTHR30514">
    <property type="entry name" value="GLUCOKINASE"/>
    <property type="match status" value="1"/>
</dbReference>
<dbReference type="SUPFAM" id="SSF46689">
    <property type="entry name" value="Homeodomain-like"/>
    <property type="match status" value="1"/>
</dbReference>
<dbReference type="Gene3D" id="1.10.10.10">
    <property type="entry name" value="Winged helix-like DNA-binding domain superfamily/Winged helix DNA-binding domain"/>
    <property type="match status" value="1"/>
</dbReference>
<dbReference type="Proteomes" id="UP000063781">
    <property type="component" value="Chromosome"/>
</dbReference>
<evidence type="ECO:0000313" key="3">
    <source>
        <dbReference type="EMBL" id="AMC93967.1"/>
    </source>
</evidence>
<keyword evidence="4" id="KW-1185">Reference proteome</keyword>
<dbReference type="OrthoDB" id="3684496at2"/>
<evidence type="ECO:0008006" key="5">
    <source>
        <dbReference type="Google" id="ProtNLM"/>
    </source>
</evidence>
<dbReference type="PANTHER" id="PTHR30514:SF1">
    <property type="entry name" value="HTH-TYPE TRANSCRIPTIONAL REGULATOR HEXR-RELATED"/>
    <property type="match status" value="1"/>
</dbReference>
<evidence type="ECO:0000313" key="4">
    <source>
        <dbReference type="Proteomes" id="UP000063781"/>
    </source>
</evidence>
<dbReference type="SUPFAM" id="SSF53697">
    <property type="entry name" value="SIS domain"/>
    <property type="match status" value="1"/>
</dbReference>
<sequence length="273" mass="31030">MEELLSTLQNIVNNSSHASKSDADVAIARFLIENIAPPLVDLDIETLAKECYTSQATVSRFCRKIGFESFGQMKGTYLRIEKIGSELFKDNEANLKFDSIHDSQTLSNYIELIYDALLDFDEQINFAVIENLCHSIKKAKKVYVYGAQLSGNVVSNFQYMLLCIGKNIAYFPTAQLQIDSIETIDKDTLVLVASADGNLINKRGYFMNELVETDAKKILITQNITIKRIDSFDEVVQLGNYKHPKVGRYKLQLFFEVLINKYYQLYGNIKPLS</sequence>
<dbReference type="InterPro" id="IPR046348">
    <property type="entry name" value="SIS_dom_sf"/>
</dbReference>
<dbReference type="KEGG" id="erl:AOC36_08200"/>
<name>A0A0X8H0T9_9FIRM</name>
<accession>A0A0X8H0T9</accession>
<feature type="domain" description="SIS" evidence="1">
    <location>
        <begin position="136"/>
        <end position="223"/>
    </location>
</feature>
<dbReference type="GO" id="GO:0097367">
    <property type="term" value="F:carbohydrate derivative binding"/>
    <property type="evidence" value="ECO:0007669"/>
    <property type="project" value="InterPro"/>
</dbReference>
<evidence type="ECO:0000259" key="2">
    <source>
        <dbReference type="Pfam" id="PF01418"/>
    </source>
</evidence>
<dbReference type="GO" id="GO:1901135">
    <property type="term" value="P:carbohydrate derivative metabolic process"/>
    <property type="evidence" value="ECO:0007669"/>
    <property type="project" value="InterPro"/>
</dbReference>
<proteinExistence type="predicted"/>
<dbReference type="RefSeq" id="WP_067633246.1">
    <property type="nucleotide sequence ID" value="NZ_CP013213.1"/>
</dbReference>
<feature type="domain" description="HTH rpiR-type" evidence="2">
    <location>
        <begin position="8"/>
        <end position="74"/>
    </location>
</feature>
<dbReference type="Pfam" id="PF01380">
    <property type="entry name" value="SIS"/>
    <property type="match status" value="1"/>
</dbReference>
<evidence type="ECO:0000259" key="1">
    <source>
        <dbReference type="Pfam" id="PF01380"/>
    </source>
</evidence>
<organism evidence="3 4">
    <name type="scientific">Erysipelothrix larvae</name>
    <dbReference type="NCBI Taxonomy" id="1514105"/>
    <lineage>
        <taxon>Bacteria</taxon>
        <taxon>Bacillati</taxon>
        <taxon>Bacillota</taxon>
        <taxon>Erysipelotrichia</taxon>
        <taxon>Erysipelotrichales</taxon>
        <taxon>Erysipelotrichaceae</taxon>
        <taxon>Erysipelothrix</taxon>
    </lineage>
</organism>
<dbReference type="GO" id="GO:0003677">
    <property type="term" value="F:DNA binding"/>
    <property type="evidence" value="ECO:0007669"/>
    <property type="project" value="InterPro"/>
</dbReference>
<dbReference type="InterPro" id="IPR047640">
    <property type="entry name" value="RpiR-like"/>
</dbReference>
<dbReference type="InterPro" id="IPR001347">
    <property type="entry name" value="SIS_dom"/>
</dbReference>
<reference evidence="3 4" key="1">
    <citation type="submission" date="2015-10" db="EMBL/GenBank/DDBJ databases">
        <title>Erysipelothrix larvae sp. LV19 isolated from the larval gut of the rhinoceros beetle, Trypoxylus dichotomus.</title>
        <authorList>
            <person name="Lim S."/>
            <person name="Kim B.-C."/>
        </authorList>
    </citation>
    <scope>NUCLEOTIDE SEQUENCE [LARGE SCALE GENOMIC DNA]</scope>
    <source>
        <strain evidence="3 4">LV19</strain>
    </source>
</reference>
<gene>
    <name evidence="3" type="ORF">AOC36_08200</name>
</gene>
<dbReference type="STRING" id="1514105.AOC36_08200"/>
<dbReference type="InterPro" id="IPR036388">
    <property type="entry name" value="WH-like_DNA-bd_sf"/>
</dbReference>
<dbReference type="GO" id="GO:0003700">
    <property type="term" value="F:DNA-binding transcription factor activity"/>
    <property type="evidence" value="ECO:0007669"/>
    <property type="project" value="InterPro"/>
</dbReference>
<dbReference type="InterPro" id="IPR000281">
    <property type="entry name" value="HTH_RpiR"/>
</dbReference>